<dbReference type="NCBIfam" id="TIGR00231">
    <property type="entry name" value="small_GTP"/>
    <property type="match status" value="1"/>
</dbReference>
<dbReference type="HAMAP" id="MF_00071">
    <property type="entry name" value="LepA"/>
    <property type="match status" value="1"/>
</dbReference>
<reference evidence="8 9" key="1">
    <citation type="submission" date="2022-12" db="EMBL/GenBank/DDBJ databases">
        <title>Chromosome-level genome of Tegillarca granosa.</title>
        <authorList>
            <person name="Kim J."/>
        </authorList>
    </citation>
    <scope>NUCLEOTIDE SEQUENCE [LARGE SCALE GENOMIC DNA]</scope>
    <source>
        <strain evidence="8">Teg-2019</strain>
        <tissue evidence="8">Adductor muscle</tissue>
    </source>
</reference>
<gene>
    <name evidence="8" type="ORF">KUTeg_009297</name>
</gene>
<dbReference type="Pfam" id="PF06421">
    <property type="entry name" value="LepA_C"/>
    <property type="match status" value="1"/>
</dbReference>
<dbReference type="InterPro" id="IPR009000">
    <property type="entry name" value="Transl_B-barrel_sf"/>
</dbReference>
<keyword evidence="3 6" id="KW-0378">Hydrolase</keyword>
<dbReference type="PRINTS" id="PR00315">
    <property type="entry name" value="ELONGATNFCT"/>
</dbReference>
<dbReference type="PROSITE" id="PS00301">
    <property type="entry name" value="G_TR_1"/>
    <property type="match status" value="1"/>
</dbReference>
<dbReference type="InterPro" id="IPR035647">
    <property type="entry name" value="EFG_III/V"/>
</dbReference>
<dbReference type="InterPro" id="IPR013842">
    <property type="entry name" value="LepA_CTD"/>
</dbReference>
<dbReference type="Gene3D" id="3.30.70.2570">
    <property type="entry name" value="Elongation factor 4, C-terminal domain"/>
    <property type="match status" value="1"/>
</dbReference>
<dbReference type="InterPro" id="IPR000640">
    <property type="entry name" value="EFG_V-like"/>
</dbReference>
<dbReference type="CDD" id="cd03699">
    <property type="entry name" value="EF4_II"/>
    <property type="match status" value="1"/>
</dbReference>
<keyword evidence="5 6" id="KW-0342">GTP-binding</keyword>
<evidence type="ECO:0000256" key="4">
    <source>
        <dbReference type="ARBA" id="ARBA00022917"/>
    </source>
</evidence>
<evidence type="ECO:0000313" key="9">
    <source>
        <dbReference type="Proteomes" id="UP001217089"/>
    </source>
</evidence>
<dbReference type="InterPro" id="IPR031157">
    <property type="entry name" value="G_TR_CS"/>
</dbReference>
<dbReference type="Proteomes" id="UP001217089">
    <property type="component" value="Unassembled WGS sequence"/>
</dbReference>
<evidence type="ECO:0000256" key="5">
    <source>
        <dbReference type="ARBA" id="ARBA00023134"/>
    </source>
</evidence>
<comment type="similarity">
    <text evidence="6">Belongs to the GTP-binding elongation factor family. LepA subfamily.</text>
</comment>
<dbReference type="Gene3D" id="3.30.70.870">
    <property type="entry name" value="Elongation Factor G (Translational Gtpase), domain 3"/>
    <property type="match status" value="1"/>
</dbReference>
<dbReference type="EMBL" id="JARBDR010000426">
    <property type="protein sequence ID" value="KAJ8313151.1"/>
    <property type="molecule type" value="Genomic_DNA"/>
</dbReference>
<sequence>MNTPSHIQHIRNFCIIAHIDHGKSTLSDRIIEKTRTVEQRKMKEQFLDSMDIERERGITIKSASVRINYQAKNGTKYIFNLIDTPGHVDFNYEVSRSLAACEGALLVIDATQGMRAQTLANFFLAMENNLSILPVINKIDLPAADIPMVTKQIVNELGLEEESIVPISAKSGIGVDDLLEKIIDFIPIPSRKEPQEEKLQALIFDSFYDNFRGVVLCIRVFSGSISERERVKLFFSGKEYITEEVGHLKIERVKCHQLTEGEVGYVMLGIRSINEVRVGDTITSAQSPCAKPLPGYREVKPMVFSGVFPIDSNQYEDLQVAVDKLKLNDSSLYYEKDNSGALGFGYRCGFLGLLHMEVFQERIEREFNVPVLLTSPSVRYRVYLKKDPENYIVVDNPSKLPDPSNIIKIEEPYMSVNIITPNTYLGNVMQLVQDRRGVQKNLRYLDQVQVECTFEIPLGEVVFDFYDKLKSLSKGYASMDYDLADYRSNDIVKVEILVNKEPVDALSFMVHREHAVHRSRSILEKLKDEIPRHMFQIPLQAAIGSNIIARQTISAIRKDVTAKCYGGDISRKRKLLEKQKEGKKKMKSFGSVSIPQTAFINILKDR</sequence>
<comment type="similarity">
    <text evidence="1">Belongs to the TRAFAC class translation factor GTPase superfamily. Classic translation factor GTPase family. LepA subfamily.</text>
</comment>
<dbReference type="InterPro" id="IPR000795">
    <property type="entry name" value="T_Tr_GTP-bd_dom"/>
</dbReference>
<dbReference type="CDD" id="cd03709">
    <property type="entry name" value="lepA_C"/>
    <property type="match status" value="1"/>
</dbReference>
<comment type="function">
    <text evidence="6">Promotes mitochondrial protein synthesis. May act as a fidelity factor of the translation reaction, by catalyzing a one-codon backward translocation of tRNAs on improperly translocated ribosomes. Binds to mitochondrial ribosomes in a GTP-dependent manner.</text>
</comment>
<evidence type="ECO:0000256" key="2">
    <source>
        <dbReference type="ARBA" id="ARBA00022741"/>
    </source>
</evidence>
<dbReference type="NCBIfam" id="TIGR01393">
    <property type="entry name" value="lepA"/>
    <property type="match status" value="1"/>
</dbReference>
<evidence type="ECO:0000259" key="7">
    <source>
        <dbReference type="PROSITE" id="PS51722"/>
    </source>
</evidence>
<dbReference type="CDD" id="cd16260">
    <property type="entry name" value="EF4_III"/>
    <property type="match status" value="1"/>
</dbReference>
<dbReference type="SUPFAM" id="SSF52540">
    <property type="entry name" value="P-loop containing nucleoside triphosphate hydrolases"/>
    <property type="match status" value="1"/>
</dbReference>
<feature type="binding site" evidence="6">
    <location>
        <begin position="17"/>
        <end position="24"/>
    </location>
    <ligand>
        <name>GTP</name>
        <dbReference type="ChEBI" id="CHEBI:37565"/>
    </ligand>
</feature>
<dbReference type="InterPro" id="IPR006297">
    <property type="entry name" value="EF-4"/>
</dbReference>
<dbReference type="SUPFAM" id="SSF54980">
    <property type="entry name" value="EF-G C-terminal domain-like"/>
    <property type="match status" value="2"/>
</dbReference>
<organism evidence="8 9">
    <name type="scientific">Tegillarca granosa</name>
    <name type="common">Malaysian cockle</name>
    <name type="synonym">Anadara granosa</name>
    <dbReference type="NCBI Taxonomy" id="220873"/>
    <lineage>
        <taxon>Eukaryota</taxon>
        <taxon>Metazoa</taxon>
        <taxon>Spiralia</taxon>
        <taxon>Lophotrochozoa</taxon>
        <taxon>Mollusca</taxon>
        <taxon>Bivalvia</taxon>
        <taxon>Autobranchia</taxon>
        <taxon>Pteriomorphia</taxon>
        <taxon>Arcoida</taxon>
        <taxon>Arcoidea</taxon>
        <taxon>Arcidae</taxon>
        <taxon>Tegillarca</taxon>
    </lineage>
</organism>
<comment type="catalytic activity">
    <reaction evidence="6">
        <text>GTP + H2O = GDP + phosphate + H(+)</text>
        <dbReference type="Rhea" id="RHEA:19669"/>
        <dbReference type="ChEBI" id="CHEBI:15377"/>
        <dbReference type="ChEBI" id="CHEBI:15378"/>
        <dbReference type="ChEBI" id="CHEBI:37565"/>
        <dbReference type="ChEBI" id="CHEBI:43474"/>
        <dbReference type="ChEBI" id="CHEBI:58189"/>
        <dbReference type="EC" id="3.6.5.n1"/>
    </reaction>
</comment>
<dbReference type="EC" id="3.6.5.n1" evidence="6"/>
<feature type="binding site" evidence="6">
    <location>
        <begin position="137"/>
        <end position="140"/>
    </location>
    <ligand>
        <name>GTP</name>
        <dbReference type="ChEBI" id="CHEBI:37565"/>
    </ligand>
</feature>
<dbReference type="Pfam" id="PF00009">
    <property type="entry name" value="GTP_EFTU"/>
    <property type="match status" value="1"/>
</dbReference>
<keyword evidence="6" id="KW-0472">Membrane</keyword>
<dbReference type="PANTHER" id="PTHR43512:SF4">
    <property type="entry name" value="TRANSLATION FACTOR GUF1 HOMOLOG, CHLOROPLASTIC"/>
    <property type="match status" value="1"/>
</dbReference>
<protein>
    <recommendedName>
        <fullName evidence="6">Translation factor GUF1 homolog, mitochondrial</fullName>
        <ecNumber evidence="6">3.6.5.n1</ecNumber>
    </recommendedName>
    <alternativeName>
        <fullName evidence="6">Elongation factor 4 homolog</fullName>
        <shortName evidence="6">EF-4</shortName>
    </alternativeName>
    <alternativeName>
        <fullName evidence="6">GTPase GUF1 homolog</fullName>
    </alternativeName>
    <alternativeName>
        <fullName evidence="6">Ribosomal back-translocase</fullName>
    </alternativeName>
</protein>
<evidence type="ECO:0000256" key="1">
    <source>
        <dbReference type="ARBA" id="ARBA00005454"/>
    </source>
</evidence>
<comment type="subcellular location">
    <subcellularLocation>
        <location evidence="6">Mitochondrion inner membrane</location>
        <topology evidence="6">Peripheral membrane protein</topology>
        <orientation evidence="6">Matrix side</orientation>
    </subcellularLocation>
</comment>
<dbReference type="InterPro" id="IPR004161">
    <property type="entry name" value="EFTu-like_2"/>
</dbReference>
<name>A0ABQ9FAA5_TEGGR</name>
<dbReference type="SUPFAM" id="SSF50447">
    <property type="entry name" value="Translation proteins"/>
    <property type="match status" value="1"/>
</dbReference>
<dbReference type="Pfam" id="PF00679">
    <property type="entry name" value="EFG_C"/>
    <property type="match status" value="1"/>
</dbReference>
<accession>A0ABQ9FAA5</accession>
<dbReference type="InterPro" id="IPR027417">
    <property type="entry name" value="P-loop_NTPase"/>
</dbReference>
<dbReference type="CDD" id="cd01890">
    <property type="entry name" value="LepA"/>
    <property type="match status" value="1"/>
</dbReference>
<dbReference type="InterPro" id="IPR035654">
    <property type="entry name" value="LepA_IV"/>
</dbReference>
<dbReference type="Pfam" id="PF03144">
    <property type="entry name" value="GTP_EFTU_D2"/>
    <property type="match status" value="1"/>
</dbReference>
<keyword evidence="2 6" id="KW-0547">Nucleotide-binding</keyword>
<feature type="domain" description="Tr-type G" evidence="7">
    <location>
        <begin position="8"/>
        <end position="190"/>
    </location>
</feature>
<evidence type="ECO:0000256" key="3">
    <source>
        <dbReference type="ARBA" id="ARBA00022801"/>
    </source>
</evidence>
<feature type="binding site" evidence="6">
    <location>
        <begin position="83"/>
        <end position="87"/>
    </location>
    <ligand>
        <name>GTP</name>
        <dbReference type="ChEBI" id="CHEBI:37565"/>
    </ligand>
</feature>
<dbReference type="PANTHER" id="PTHR43512">
    <property type="entry name" value="TRANSLATION FACTOR GUF1-RELATED"/>
    <property type="match status" value="1"/>
</dbReference>
<dbReference type="Gene3D" id="2.40.30.10">
    <property type="entry name" value="Translation factors"/>
    <property type="match status" value="1"/>
</dbReference>
<evidence type="ECO:0000256" key="6">
    <source>
        <dbReference type="HAMAP-Rule" id="MF_03137"/>
    </source>
</evidence>
<keyword evidence="4 6" id="KW-0648">Protein biosynthesis</keyword>
<keyword evidence="6" id="KW-0496">Mitochondrion</keyword>
<dbReference type="Gene3D" id="3.30.70.240">
    <property type="match status" value="1"/>
</dbReference>
<keyword evidence="9" id="KW-1185">Reference proteome</keyword>
<dbReference type="InterPro" id="IPR005225">
    <property type="entry name" value="Small_GTP-bd"/>
</dbReference>
<dbReference type="SMART" id="SM00838">
    <property type="entry name" value="EFG_C"/>
    <property type="match status" value="1"/>
</dbReference>
<proteinExistence type="inferred from homology"/>
<dbReference type="PROSITE" id="PS51722">
    <property type="entry name" value="G_TR_2"/>
    <property type="match status" value="1"/>
</dbReference>
<evidence type="ECO:0000313" key="8">
    <source>
        <dbReference type="EMBL" id="KAJ8313151.1"/>
    </source>
</evidence>
<dbReference type="InterPro" id="IPR038363">
    <property type="entry name" value="LepA_C_sf"/>
</dbReference>
<comment type="caution">
    <text evidence="8">The sequence shown here is derived from an EMBL/GenBank/DDBJ whole genome shotgun (WGS) entry which is preliminary data.</text>
</comment>
<keyword evidence="6" id="KW-0999">Mitochondrion inner membrane</keyword>
<dbReference type="Gene3D" id="3.40.50.300">
    <property type="entry name" value="P-loop containing nucleotide triphosphate hydrolases"/>
    <property type="match status" value="1"/>
</dbReference>